<name>A0ABR9MHV2_9ACTN</name>
<feature type="transmembrane region" description="Helical" evidence="2">
    <location>
        <begin position="295"/>
        <end position="313"/>
    </location>
</feature>
<keyword evidence="2" id="KW-1133">Transmembrane helix</keyword>
<evidence type="ECO:0000313" key="4">
    <source>
        <dbReference type="EMBL" id="MBE1592108.1"/>
    </source>
</evidence>
<evidence type="ECO:0000259" key="3">
    <source>
        <dbReference type="Pfam" id="PF00892"/>
    </source>
</evidence>
<comment type="similarity">
    <text evidence="1">Belongs to the EamA transporter family.</text>
</comment>
<dbReference type="Gene3D" id="1.10.3730.20">
    <property type="match status" value="1"/>
</dbReference>
<dbReference type="RefSeq" id="WP_192791705.1">
    <property type="nucleotide sequence ID" value="NZ_JADBEK010000001.1"/>
</dbReference>
<sequence>MPTAILLALAAAALYGASDFLGGLLSRRSHYALVGLVGQSAAAIGGLAAALAVSARPDAGAVGWGIGAGLGGAVGTLALYRGLSRGRMNVAGPLSAVGAAGLPIPVDLLSGGEFTSLAVVGVGLAIPGIWLVAAQPGRGGGGGVVEGLLAGLGFAALFVCLDRAGDTAGLWPVAASQLSAVAVLAAFVLAGRRGATFALAGRRGATFALAGRRGATFVQAGRRDAGRTGEVEQPAGAARVPWAAVWPGVLGVCSTVLYALSTRGATLTVSAVITSLYPAFTVALAALVLRERTSLAHAAGLLLCAASVGAFAAG</sequence>
<dbReference type="InterPro" id="IPR000620">
    <property type="entry name" value="EamA_dom"/>
</dbReference>
<keyword evidence="5" id="KW-1185">Reference proteome</keyword>
<feature type="transmembrane region" description="Helical" evidence="2">
    <location>
        <begin position="170"/>
        <end position="190"/>
    </location>
</feature>
<accession>A0ABR9MHV2</accession>
<feature type="transmembrane region" description="Helical" evidence="2">
    <location>
        <begin position="267"/>
        <end position="288"/>
    </location>
</feature>
<keyword evidence="2" id="KW-0812">Transmembrane</keyword>
<comment type="caution">
    <text evidence="4">The sequence shown here is derived from an EMBL/GenBank/DDBJ whole genome shotgun (WGS) entry which is preliminary data.</text>
</comment>
<dbReference type="SUPFAM" id="SSF103481">
    <property type="entry name" value="Multidrug resistance efflux transporter EmrE"/>
    <property type="match status" value="1"/>
</dbReference>
<evidence type="ECO:0000256" key="1">
    <source>
        <dbReference type="ARBA" id="ARBA00007362"/>
    </source>
</evidence>
<reference evidence="4 5" key="1">
    <citation type="submission" date="2020-10" db="EMBL/GenBank/DDBJ databases">
        <title>Sequencing the genomes of 1000 actinobacteria strains.</title>
        <authorList>
            <person name="Klenk H.-P."/>
        </authorList>
    </citation>
    <scope>NUCLEOTIDE SEQUENCE [LARGE SCALE GENOMIC DNA]</scope>
    <source>
        <strain evidence="4 5">DSM 43173</strain>
    </source>
</reference>
<evidence type="ECO:0000256" key="2">
    <source>
        <dbReference type="SAM" id="Phobius"/>
    </source>
</evidence>
<dbReference type="Proteomes" id="UP000633509">
    <property type="component" value="Unassembled WGS sequence"/>
</dbReference>
<dbReference type="Pfam" id="PF00892">
    <property type="entry name" value="EamA"/>
    <property type="match status" value="1"/>
</dbReference>
<evidence type="ECO:0000313" key="5">
    <source>
        <dbReference type="Proteomes" id="UP000633509"/>
    </source>
</evidence>
<keyword evidence="2" id="KW-0472">Membrane</keyword>
<gene>
    <name evidence="4" type="ORF">H4W80_010366</name>
</gene>
<feature type="transmembrane region" description="Helical" evidence="2">
    <location>
        <begin position="32"/>
        <end position="54"/>
    </location>
</feature>
<feature type="transmembrane region" description="Helical" evidence="2">
    <location>
        <begin position="61"/>
        <end position="80"/>
    </location>
</feature>
<feature type="transmembrane region" description="Helical" evidence="2">
    <location>
        <begin position="242"/>
        <end position="261"/>
    </location>
</feature>
<protein>
    <submittedName>
        <fullName evidence="4">Membrane protein</fullName>
    </submittedName>
</protein>
<feature type="transmembrane region" description="Helical" evidence="2">
    <location>
        <begin position="145"/>
        <end position="164"/>
    </location>
</feature>
<dbReference type="InterPro" id="IPR037185">
    <property type="entry name" value="EmrE-like"/>
</dbReference>
<feature type="transmembrane region" description="Helical" evidence="2">
    <location>
        <begin position="114"/>
        <end position="133"/>
    </location>
</feature>
<proteinExistence type="inferred from homology"/>
<organism evidence="4 5">
    <name type="scientific">Nonomuraea angiospora</name>
    <dbReference type="NCBI Taxonomy" id="46172"/>
    <lineage>
        <taxon>Bacteria</taxon>
        <taxon>Bacillati</taxon>
        <taxon>Actinomycetota</taxon>
        <taxon>Actinomycetes</taxon>
        <taxon>Streptosporangiales</taxon>
        <taxon>Streptosporangiaceae</taxon>
        <taxon>Nonomuraea</taxon>
    </lineage>
</organism>
<dbReference type="EMBL" id="JADBEK010000001">
    <property type="protein sequence ID" value="MBE1592108.1"/>
    <property type="molecule type" value="Genomic_DNA"/>
</dbReference>
<feature type="domain" description="EamA" evidence="3">
    <location>
        <begin position="246"/>
        <end position="308"/>
    </location>
</feature>